<gene>
    <name evidence="2" type="ORF">CDAR_31541</name>
</gene>
<reference evidence="2 3" key="1">
    <citation type="submission" date="2021-06" db="EMBL/GenBank/DDBJ databases">
        <title>Caerostris darwini draft genome.</title>
        <authorList>
            <person name="Kono N."/>
            <person name="Arakawa K."/>
        </authorList>
    </citation>
    <scope>NUCLEOTIDE SEQUENCE [LARGE SCALE GENOMIC DNA]</scope>
</reference>
<dbReference type="EMBL" id="BPLQ01001987">
    <property type="protein sequence ID" value="GIX87277.1"/>
    <property type="molecule type" value="Genomic_DNA"/>
</dbReference>
<name>A0AAV4NR19_9ARAC</name>
<feature type="region of interest" description="Disordered" evidence="1">
    <location>
        <begin position="65"/>
        <end position="112"/>
    </location>
</feature>
<accession>A0AAV4NR19</accession>
<dbReference type="AlphaFoldDB" id="A0AAV4NR19"/>
<keyword evidence="3" id="KW-1185">Reference proteome</keyword>
<proteinExistence type="predicted"/>
<evidence type="ECO:0000313" key="2">
    <source>
        <dbReference type="EMBL" id="GIX87277.1"/>
    </source>
</evidence>
<sequence length="112" mass="12647">MRGSKSLHAPIASKPCLLNNAYPSGNSLKVPPPIHCMETPPNASDLITGKIFYSFPPLLVISSNRQFPNGSLRSRKKPSADTKGKLKREQLRNKKRKEDLRSEWKNTFQMNI</sequence>
<comment type="caution">
    <text evidence="2">The sequence shown here is derived from an EMBL/GenBank/DDBJ whole genome shotgun (WGS) entry which is preliminary data.</text>
</comment>
<organism evidence="2 3">
    <name type="scientific">Caerostris darwini</name>
    <dbReference type="NCBI Taxonomy" id="1538125"/>
    <lineage>
        <taxon>Eukaryota</taxon>
        <taxon>Metazoa</taxon>
        <taxon>Ecdysozoa</taxon>
        <taxon>Arthropoda</taxon>
        <taxon>Chelicerata</taxon>
        <taxon>Arachnida</taxon>
        <taxon>Araneae</taxon>
        <taxon>Araneomorphae</taxon>
        <taxon>Entelegynae</taxon>
        <taxon>Araneoidea</taxon>
        <taxon>Araneidae</taxon>
        <taxon>Caerostris</taxon>
    </lineage>
</organism>
<evidence type="ECO:0000313" key="3">
    <source>
        <dbReference type="Proteomes" id="UP001054837"/>
    </source>
</evidence>
<feature type="compositionally biased region" description="Basic and acidic residues" evidence="1">
    <location>
        <begin position="78"/>
        <end position="104"/>
    </location>
</feature>
<dbReference type="Proteomes" id="UP001054837">
    <property type="component" value="Unassembled WGS sequence"/>
</dbReference>
<evidence type="ECO:0000256" key="1">
    <source>
        <dbReference type="SAM" id="MobiDB-lite"/>
    </source>
</evidence>
<protein>
    <submittedName>
        <fullName evidence="2">Uncharacterized protein</fullName>
    </submittedName>
</protein>